<evidence type="ECO:0000313" key="2">
    <source>
        <dbReference type="EMBL" id="MBB4917251.1"/>
    </source>
</evidence>
<dbReference type="InterPro" id="IPR046739">
    <property type="entry name" value="DUF6789"/>
</dbReference>
<evidence type="ECO:0000256" key="1">
    <source>
        <dbReference type="SAM" id="Phobius"/>
    </source>
</evidence>
<keyword evidence="1" id="KW-1133">Transmembrane helix</keyword>
<gene>
    <name evidence="2" type="ORF">FHS44_004359</name>
</gene>
<reference evidence="2 3" key="1">
    <citation type="submission" date="2020-08" db="EMBL/GenBank/DDBJ databases">
        <title>Genomic Encyclopedia of Type Strains, Phase III (KMG-III): the genomes of soil and plant-associated and newly described type strains.</title>
        <authorList>
            <person name="Whitman W."/>
        </authorList>
    </citation>
    <scope>NUCLEOTIDE SEQUENCE [LARGE SCALE GENOMIC DNA]</scope>
    <source>
        <strain evidence="2 3">CECT 8840</strain>
    </source>
</reference>
<dbReference type="AlphaFoldDB" id="A0A7W7VNU0"/>
<feature type="transmembrane region" description="Helical" evidence="1">
    <location>
        <begin position="91"/>
        <end position="112"/>
    </location>
</feature>
<protein>
    <submittedName>
        <fullName evidence="2">Putative membrane protein YagU involved in acid resistance</fullName>
    </submittedName>
</protein>
<name>A0A7W7VNU0_9ACTN</name>
<accession>A0A7W7VNU0</accession>
<comment type="caution">
    <text evidence="2">The sequence shown here is derived from an EMBL/GenBank/DDBJ whole genome shotgun (WGS) entry which is preliminary data.</text>
</comment>
<organism evidence="2 3">
    <name type="scientific">Streptosporangium saharense</name>
    <dbReference type="NCBI Taxonomy" id="1706840"/>
    <lineage>
        <taxon>Bacteria</taxon>
        <taxon>Bacillati</taxon>
        <taxon>Actinomycetota</taxon>
        <taxon>Actinomycetes</taxon>
        <taxon>Streptosporangiales</taxon>
        <taxon>Streptosporangiaceae</taxon>
        <taxon>Streptosporangium</taxon>
    </lineage>
</organism>
<dbReference type="Proteomes" id="UP000552644">
    <property type="component" value="Unassembled WGS sequence"/>
</dbReference>
<dbReference type="EMBL" id="JACHJP010000004">
    <property type="protein sequence ID" value="MBB4917251.1"/>
    <property type="molecule type" value="Genomic_DNA"/>
</dbReference>
<feature type="transmembrane region" description="Helical" evidence="1">
    <location>
        <begin position="59"/>
        <end position="79"/>
    </location>
</feature>
<dbReference type="RefSeq" id="WP_184717335.1">
    <property type="nucleotide sequence ID" value="NZ_JACHJP010000004.1"/>
</dbReference>
<keyword evidence="3" id="KW-1185">Reference proteome</keyword>
<proteinExistence type="predicted"/>
<dbReference type="Pfam" id="PF20587">
    <property type="entry name" value="DUF6789"/>
    <property type="match status" value="1"/>
</dbReference>
<keyword evidence="1" id="KW-0812">Transmembrane</keyword>
<keyword evidence="1" id="KW-0472">Membrane</keyword>
<feature type="transmembrane region" description="Helical" evidence="1">
    <location>
        <begin position="124"/>
        <end position="144"/>
    </location>
</feature>
<evidence type="ECO:0000313" key="3">
    <source>
        <dbReference type="Proteomes" id="UP000552644"/>
    </source>
</evidence>
<sequence>MTGRGLVEGGVGGAVATAAMSAVMLAGSKAGLMEDQPPKHIVRAALPGHSRRRKPGEGVLAALAHFGFGITAGALFRLVSRGRRTPMPVGIGYGLAIWLASYQGWVPGVTVLPPISDDRPGRPAVMAAGHVVYGIVLATVLNRFRSRDDR</sequence>